<organism evidence="1 2">
    <name type="scientific">Paenibacillus konkukensis</name>
    <dbReference type="NCBI Taxonomy" id="2020716"/>
    <lineage>
        <taxon>Bacteria</taxon>
        <taxon>Bacillati</taxon>
        <taxon>Bacillota</taxon>
        <taxon>Bacilli</taxon>
        <taxon>Bacillales</taxon>
        <taxon>Paenibacillaceae</taxon>
        <taxon>Paenibacillus</taxon>
    </lineage>
</organism>
<protein>
    <submittedName>
        <fullName evidence="1">Uncharacterized protein</fullName>
    </submittedName>
</protein>
<evidence type="ECO:0000313" key="2">
    <source>
        <dbReference type="Proteomes" id="UP001057134"/>
    </source>
</evidence>
<accession>A0ABY4RZ14</accession>
<name>A0ABY4RZ14_9BACL</name>
<keyword evidence="2" id="KW-1185">Reference proteome</keyword>
<reference evidence="1" key="2">
    <citation type="journal article" date="2021" name="J Anim Sci Technol">
        <title>Complete genome sequence of Paenibacillus konkukensis sp. nov. SK3146 as a potential probiotic strain.</title>
        <authorList>
            <person name="Jung H.I."/>
            <person name="Park S."/>
            <person name="Niu K.M."/>
            <person name="Lee S.W."/>
            <person name="Kothari D."/>
            <person name="Yi K.J."/>
            <person name="Kim S.K."/>
        </authorList>
    </citation>
    <scope>NUCLEOTIDE SEQUENCE</scope>
    <source>
        <strain evidence="1">SK3146</strain>
    </source>
</reference>
<dbReference type="EMBL" id="CP027059">
    <property type="protein sequence ID" value="UQZ87188.1"/>
    <property type="molecule type" value="Genomic_DNA"/>
</dbReference>
<gene>
    <name evidence="1" type="ORF">SK3146_06485</name>
</gene>
<evidence type="ECO:0000313" key="1">
    <source>
        <dbReference type="EMBL" id="UQZ87188.1"/>
    </source>
</evidence>
<dbReference type="Proteomes" id="UP001057134">
    <property type="component" value="Chromosome"/>
</dbReference>
<reference evidence="1" key="1">
    <citation type="submission" date="2018-02" db="EMBL/GenBank/DDBJ databases">
        <authorList>
            <person name="Kim S.-K."/>
            <person name="Jung H.-I."/>
            <person name="Lee S.-W."/>
        </authorList>
    </citation>
    <scope>NUCLEOTIDE SEQUENCE</scope>
    <source>
        <strain evidence="1">SK3146</strain>
    </source>
</reference>
<sequence length="113" mass="13197">MMHSALSQSQNPVPNAAQRKLEQILDPAHPLCRDDVVWILEFIKKKVAEEDPALADLSQPRLLQNFRYFAEISLMLIQRRNGFDQEADRLKDWIYEASFGLHPPKPSRRTRKD</sequence>
<proteinExistence type="predicted"/>